<feature type="domain" description="Flagellar motor switch protein FliG N-terminal" evidence="13">
    <location>
        <begin position="18"/>
        <end position="112"/>
    </location>
</feature>
<comment type="similarity">
    <text evidence="3">Belongs to the FliG family.</text>
</comment>
<dbReference type="Pfam" id="PF01706">
    <property type="entry name" value="FliG_C"/>
    <property type="match status" value="1"/>
</dbReference>
<proteinExistence type="inferred from homology"/>
<dbReference type="SUPFAM" id="SSF48029">
    <property type="entry name" value="FliG"/>
    <property type="match status" value="2"/>
</dbReference>
<protein>
    <recommendedName>
        <fullName evidence="4">Flagellar motor switch protein FliG</fullName>
    </recommendedName>
</protein>
<evidence type="ECO:0000256" key="2">
    <source>
        <dbReference type="ARBA" id="ARBA00004515"/>
    </source>
</evidence>
<keyword evidence="8" id="KW-0472">Membrane</keyword>
<dbReference type="Proteomes" id="UP001575181">
    <property type="component" value="Unassembled WGS sequence"/>
</dbReference>
<keyword evidence="7" id="KW-0283">Flagellar rotation</keyword>
<dbReference type="NCBIfam" id="TIGR00207">
    <property type="entry name" value="fliG"/>
    <property type="match status" value="1"/>
</dbReference>
<evidence type="ECO:0000259" key="12">
    <source>
        <dbReference type="Pfam" id="PF14841"/>
    </source>
</evidence>
<accession>A0ABV4TZB5</accession>
<keyword evidence="14" id="KW-0282">Flagellum</keyword>
<evidence type="ECO:0000313" key="14">
    <source>
        <dbReference type="EMBL" id="MFA9461511.1"/>
    </source>
</evidence>
<evidence type="ECO:0000259" key="11">
    <source>
        <dbReference type="Pfam" id="PF01706"/>
    </source>
</evidence>
<comment type="caution">
    <text evidence="14">The sequence shown here is derived from an EMBL/GenBank/DDBJ whole genome shotgun (WGS) entry which is preliminary data.</text>
</comment>
<evidence type="ECO:0000313" key="15">
    <source>
        <dbReference type="Proteomes" id="UP001575181"/>
    </source>
</evidence>
<organism evidence="14 15">
    <name type="scientific">Thiohalorhabdus methylotrophus</name>
    <dbReference type="NCBI Taxonomy" id="3242694"/>
    <lineage>
        <taxon>Bacteria</taxon>
        <taxon>Pseudomonadati</taxon>
        <taxon>Pseudomonadota</taxon>
        <taxon>Gammaproteobacteria</taxon>
        <taxon>Thiohalorhabdales</taxon>
        <taxon>Thiohalorhabdaceae</taxon>
        <taxon>Thiohalorhabdus</taxon>
    </lineage>
</organism>
<gene>
    <name evidence="14" type="primary">fliG</name>
    <name evidence="14" type="ORF">ACERLL_11805</name>
</gene>
<dbReference type="InterPro" id="IPR023087">
    <property type="entry name" value="Flg_Motor_Flig_C"/>
</dbReference>
<evidence type="ECO:0000256" key="7">
    <source>
        <dbReference type="ARBA" id="ARBA00022779"/>
    </source>
</evidence>
<evidence type="ECO:0000256" key="8">
    <source>
        <dbReference type="ARBA" id="ARBA00023136"/>
    </source>
</evidence>
<dbReference type="Gene3D" id="1.10.220.30">
    <property type="match status" value="3"/>
</dbReference>
<dbReference type="Pfam" id="PF14841">
    <property type="entry name" value="FliG_M"/>
    <property type="match status" value="1"/>
</dbReference>
<dbReference type="PANTHER" id="PTHR30534">
    <property type="entry name" value="FLAGELLAR MOTOR SWITCH PROTEIN FLIG"/>
    <property type="match status" value="1"/>
</dbReference>
<keyword evidence="5" id="KW-1003">Cell membrane</keyword>
<evidence type="ECO:0000256" key="6">
    <source>
        <dbReference type="ARBA" id="ARBA00022500"/>
    </source>
</evidence>
<dbReference type="InterPro" id="IPR000090">
    <property type="entry name" value="Flg_Motor_Flig"/>
</dbReference>
<evidence type="ECO:0000259" key="13">
    <source>
        <dbReference type="Pfam" id="PF14842"/>
    </source>
</evidence>
<feature type="domain" description="Flagellar motor switch protein FliG middle" evidence="12">
    <location>
        <begin position="125"/>
        <end position="197"/>
    </location>
</feature>
<reference evidence="14 15" key="1">
    <citation type="submission" date="2024-08" db="EMBL/GenBank/DDBJ databases">
        <title>Whole-genome sequencing of halo(alkali)philic microorganisms from hypersaline lakes.</title>
        <authorList>
            <person name="Sorokin D.Y."/>
            <person name="Merkel A.Y."/>
            <person name="Messina E."/>
            <person name="Yakimov M."/>
        </authorList>
    </citation>
    <scope>NUCLEOTIDE SEQUENCE [LARGE SCALE GENOMIC DNA]</scope>
    <source>
        <strain evidence="14 15">Cl-TMA</strain>
    </source>
</reference>
<evidence type="ECO:0000256" key="3">
    <source>
        <dbReference type="ARBA" id="ARBA00010299"/>
    </source>
</evidence>
<dbReference type="InterPro" id="IPR032779">
    <property type="entry name" value="FliG_M"/>
</dbReference>
<comment type="subcellular location">
    <subcellularLocation>
        <location evidence="1">Bacterial flagellum basal body</location>
    </subcellularLocation>
    <subcellularLocation>
        <location evidence="2">Cell inner membrane</location>
        <topology evidence="2">Peripheral membrane protein</topology>
        <orientation evidence="2">Cytoplasmic side</orientation>
    </subcellularLocation>
</comment>
<dbReference type="PANTHER" id="PTHR30534:SF0">
    <property type="entry name" value="FLAGELLAR MOTOR SWITCH PROTEIN FLIG"/>
    <property type="match status" value="1"/>
</dbReference>
<feature type="domain" description="Flagellar motor switch protein FliG C-terminal" evidence="11">
    <location>
        <begin position="229"/>
        <end position="334"/>
    </location>
</feature>
<comment type="function">
    <text evidence="10">FliG is one of three proteins (FliG, FliN, FliM) that forms the rotor-mounted switch complex (C ring), located at the base of the basal body. This complex interacts with the CheY and CheZ chemotaxis proteins, in addition to contacting components of the motor that determine the direction of flagellar rotation.</text>
</comment>
<dbReference type="RefSeq" id="WP_373656298.1">
    <property type="nucleotide sequence ID" value="NZ_JBGUAW010000007.1"/>
</dbReference>
<sequence>MAEAVRREGSGKENIKSLSGLDKAAILMRYLGEDARMILEKMDQESVLRVSRHMLDMEPVEEAQVKGVVDEFLDRLGVPTTPTFGHTAVVEFLRNTLGRRADPIIQRLETPGTEFIWDKLNNAKPEFLAEYFAREQPKTTALVLSYLSEQKAQQVFTHFPDEYQQRVTLALGRMEEVPSELMDQIEEILSEDLEQLEQGVVTSFSGLDMAAGLVASVGMENSEDLLAGVSEYDEELAEELDKRMFKFEDLDSLDDRSLQRLLREVENDDLVLALKGAPEDLRERFFRNVSKRQGEMLREDLEALGAVRVSDVDDAQQKIISTAKRLEEEGTIFLRVAGQSEERYIE</sequence>
<evidence type="ECO:0000256" key="4">
    <source>
        <dbReference type="ARBA" id="ARBA00021870"/>
    </source>
</evidence>
<keyword evidence="6" id="KW-0145">Chemotaxis</keyword>
<dbReference type="EMBL" id="JBGUAW010000007">
    <property type="protein sequence ID" value="MFA9461511.1"/>
    <property type="molecule type" value="Genomic_DNA"/>
</dbReference>
<keyword evidence="15" id="KW-1185">Reference proteome</keyword>
<dbReference type="Pfam" id="PF14842">
    <property type="entry name" value="FliG_N"/>
    <property type="match status" value="1"/>
</dbReference>
<dbReference type="InterPro" id="IPR011002">
    <property type="entry name" value="FliG_a-hlx"/>
</dbReference>
<dbReference type="InterPro" id="IPR028263">
    <property type="entry name" value="FliG_N"/>
</dbReference>
<dbReference type="PRINTS" id="PR00954">
    <property type="entry name" value="FLGMOTORFLIG"/>
</dbReference>
<keyword evidence="9" id="KW-0975">Bacterial flagellum</keyword>
<evidence type="ECO:0000256" key="1">
    <source>
        <dbReference type="ARBA" id="ARBA00004117"/>
    </source>
</evidence>
<keyword evidence="14" id="KW-0969">Cilium</keyword>
<keyword evidence="14" id="KW-0966">Cell projection</keyword>
<evidence type="ECO:0000256" key="10">
    <source>
        <dbReference type="ARBA" id="ARBA00025598"/>
    </source>
</evidence>
<evidence type="ECO:0000256" key="9">
    <source>
        <dbReference type="ARBA" id="ARBA00023143"/>
    </source>
</evidence>
<evidence type="ECO:0000256" key="5">
    <source>
        <dbReference type="ARBA" id="ARBA00022475"/>
    </source>
</evidence>
<name>A0ABV4TZB5_9GAMM</name>